<proteinExistence type="predicted"/>
<dbReference type="AlphaFoldDB" id="A0A645B266"/>
<name>A0A645B266_9ZZZZ</name>
<reference evidence="1" key="1">
    <citation type="submission" date="2019-08" db="EMBL/GenBank/DDBJ databases">
        <authorList>
            <person name="Kucharzyk K."/>
            <person name="Murdoch R.W."/>
            <person name="Higgins S."/>
            <person name="Loffler F."/>
        </authorList>
    </citation>
    <scope>NUCLEOTIDE SEQUENCE</scope>
</reference>
<accession>A0A645B266</accession>
<organism evidence="1">
    <name type="scientific">bioreactor metagenome</name>
    <dbReference type="NCBI Taxonomy" id="1076179"/>
    <lineage>
        <taxon>unclassified sequences</taxon>
        <taxon>metagenomes</taxon>
        <taxon>ecological metagenomes</taxon>
    </lineage>
</organism>
<evidence type="ECO:0000313" key="1">
    <source>
        <dbReference type="EMBL" id="MPM59168.1"/>
    </source>
</evidence>
<sequence length="221" mass="24414">MYGIESGIGAQLTVHAGVVVSYRSDMKLLYPSLACIHPSEFEQQSRPELSCLGGGGFFPFAYLQEYSFYFCLGIGFGTEGFESVIGHTTAHRFEEILTDLKGFQQVVIGGDVYVGRGLQLIEVFVVHPGALYRHGFIGTPGWKHLYTGFIITVLFVILKGVDGIVCGADYLNVHLFHDAQSSEFGKLKLGRTCVIYLAGGGWIKHLIYTEYTAQFKVRPVI</sequence>
<gene>
    <name evidence="1" type="ORF">SDC9_106007</name>
</gene>
<dbReference type="EMBL" id="VSSQ01017155">
    <property type="protein sequence ID" value="MPM59168.1"/>
    <property type="molecule type" value="Genomic_DNA"/>
</dbReference>
<protein>
    <submittedName>
        <fullName evidence="1">Uncharacterized protein</fullName>
    </submittedName>
</protein>
<comment type="caution">
    <text evidence="1">The sequence shown here is derived from an EMBL/GenBank/DDBJ whole genome shotgun (WGS) entry which is preliminary data.</text>
</comment>